<dbReference type="PANTHER" id="PTHR30093">
    <property type="entry name" value="GENERAL SECRETION PATHWAY PROTEIN G"/>
    <property type="match status" value="1"/>
</dbReference>
<keyword evidence="1" id="KW-0812">Transmembrane</keyword>
<dbReference type="AlphaFoldDB" id="A0A517XMQ9"/>
<evidence type="ECO:0000256" key="1">
    <source>
        <dbReference type="SAM" id="Phobius"/>
    </source>
</evidence>
<keyword evidence="1" id="KW-0472">Membrane</keyword>
<dbReference type="InterPro" id="IPR011453">
    <property type="entry name" value="DUF1559"/>
</dbReference>
<evidence type="ECO:0000259" key="2">
    <source>
        <dbReference type="Pfam" id="PF07596"/>
    </source>
</evidence>
<dbReference type="RefSeq" id="WP_145234270.1">
    <property type="nucleotide sequence ID" value="NZ_CP036273.1"/>
</dbReference>
<dbReference type="Proteomes" id="UP000319576">
    <property type="component" value="Chromosome"/>
</dbReference>
<dbReference type="PANTHER" id="PTHR30093:SF2">
    <property type="entry name" value="TYPE II SECRETION SYSTEM PROTEIN H"/>
    <property type="match status" value="1"/>
</dbReference>
<keyword evidence="1" id="KW-1133">Transmembrane helix</keyword>
<protein>
    <recommendedName>
        <fullName evidence="2">DUF1559 domain-containing protein</fullName>
    </recommendedName>
</protein>
<sequence length="355" mass="37876">MSRRRAAARSAFTLIELLVVIAIIAILIGLLLPAVQKVREAAARAKCSNNLKQFGLAAHNYESTNGTLPPTQHTTVIGGNTRSSGAPLQALLLPYFEQASKYNQFDMNYNVNSDAPIDASIPAKTGANAAARTGDVPVFLCPSDPSSQTYNGAGRQNYFGSLGAYAHYRGGSGTRDGIFSVPYPANGQTMRGFSVLSIADGSSNTVMFAEVMRSRDTNSTTGSGLRDNITVIINSGNTGYNETDGTTISMCVDGSNWSSSIKYVGHQYYRNLPSNFVFTHTLPVNWNRLVPGGTQHYSCGNSAFTSMHIAASSYHTGGVNACLGDGSVRFVRDSIPIQTWRAMGTRAGGEPLSEN</sequence>
<gene>
    <name evidence="3" type="ORF">ETAA1_06620</name>
</gene>
<dbReference type="NCBIfam" id="TIGR04294">
    <property type="entry name" value="pre_pil_HX9DG"/>
    <property type="match status" value="1"/>
</dbReference>
<feature type="transmembrane region" description="Helical" evidence="1">
    <location>
        <begin position="12"/>
        <end position="35"/>
    </location>
</feature>
<accession>A0A517XMQ9</accession>
<dbReference type="OrthoDB" id="264135at2"/>
<evidence type="ECO:0000313" key="4">
    <source>
        <dbReference type="Proteomes" id="UP000319576"/>
    </source>
</evidence>
<name>A0A517XMQ9_9BACT</name>
<dbReference type="KEGG" id="uli:ETAA1_06620"/>
<reference evidence="3 4" key="1">
    <citation type="submission" date="2019-02" db="EMBL/GenBank/DDBJ databases">
        <title>Deep-cultivation of Planctomycetes and their phenomic and genomic characterization uncovers novel biology.</title>
        <authorList>
            <person name="Wiegand S."/>
            <person name="Jogler M."/>
            <person name="Boedeker C."/>
            <person name="Pinto D."/>
            <person name="Vollmers J."/>
            <person name="Rivas-Marin E."/>
            <person name="Kohn T."/>
            <person name="Peeters S.H."/>
            <person name="Heuer A."/>
            <person name="Rast P."/>
            <person name="Oberbeckmann S."/>
            <person name="Bunk B."/>
            <person name="Jeske O."/>
            <person name="Meyerdierks A."/>
            <person name="Storesund J.E."/>
            <person name="Kallscheuer N."/>
            <person name="Luecker S."/>
            <person name="Lage O.M."/>
            <person name="Pohl T."/>
            <person name="Merkel B.J."/>
            <person name="Hornburger P."/>
            <person name="Mueller R.-W."/>
            <person name="Bruemmer F."/>
            <person name="Labrenz M."/>
            <person name="Spormann A.M."/>
            <person name="Op den Camp H."/>
            <person name="Overmann J."/>
            <person name="Amann R."/>
            <person name="Jetten M.S.M."/>
            <person name="Mascher T."/>
            <person name="Medema M.H."/>
            <person name="Devos D.P."/>
            <person name="Kaster A.-K."/>
            <person name="Ovreas L."/>
            <person name="Rohde M."/>
            <person name="Galperin M.Y."/>
            <person name="Jogler C."/>
        </authorList>
    </citation>
    <scope>NUCLEOTIDE SEQUENCE [LARGE SCALE GENOMIC DNA]</scope>
    <source>
        <strain evidence="3 4">ETA_A1</strain>
    </source>
</reference>
<keyword evidence="4" id="KW-1185">Reference proteome</keyword>
<dbReference type="EMBL" id="CP036273">
    <property type="protein sequence ID" value="QDU18766.1"/>
    <property type="molecule type" value="Genomic_DNA"/>
</dbReference>
<feature type="domain" description="DUF1559" evidence="2">
    <location>
        <begin position="36"/>
        <end position="336"/>
    </location>
</feature>
<dbReference type="Pfam" id="PF07963">
    <property type="entry name" value="N_methyl"/>
    <property type="match status" value="1"/>
</dbReference>
<dbReference type="NCBIfam" id="TIGR02532">
    <property type="entry name" value="IV_pilin_GFxxxE"/>
    <property type="match status" value="1"/>
</dbReference>
<dbReference type="InterPro" id="IPR012902">
    <property type="entry name" value="N_methyl_site"/>
</dbReference>
<dbReference type="Pfam" id="PF07596">
    <property type="entry name" value="SBP_bac_10"/>
    <property type="match status" value="1"/>
</dbReference>
<evidence type="ECO:0000313" key="3">
    <source>
        <dbReference type="EMBL" id="QDU18766.1"/>
    </source>
</evidence>
<dbReference type="Gene3D" id="3.30.700.10">
    <property type="entry name" value="Glycoprotein, Type 4 Pilin"/>
    <property type="match status" value="1"/>
</dbReference>
<dbReference type="SUPFAM" id="SSF54523">
    <property type="entry name" value="Pili subunits"/>
    <property type="match status" value="1"/>
</dbReference>
<organism evidence="3 4">
    <name type="scientific">Urbifossiella limnaea</name>
    <dbReference type="NCBI Taxonomy" id="2528023"/>
    <lineage>
        <taxon>Bacteria</taxon>
        <taxon>Pseudomonadati</taxon>
        <taxon>Planctomycetota</taxon>
        <taxon>Planctomycetia</taxon>
        <taxon>Gemmatales</taxon>
        <taxon>Gemmataceae</taxon>
        <taxon>Urbifossiella</taxon>
    </lineage>
</organism>
<dbReference type="InterPro" id="IPR027558">
    <property type="entry name" value="Pre_pil_HX9DG_C"/>
</dbReference>
<proteinExistence type="predicted"/>
<dbReference type="InterPro" id="IPR045584">
    <property type="entry name" value="Pilin-like"/>
</dbReference>